<reference evidence="3" key="1">
    <citation type="submission" date="2021-10" db="EMBL/GenBank/DDBJ databases">
        <title>Marinomonas pontica sp. nov., isolated from the Black Sea.</title>
        <authorList>
            <person name="Zhao L.-H."/>
            <person name="Xue J.-H."/>
        </authorList>
    </citation>
    <scope>NUCLEOTIDE SEQUENCE</scope>
    <source>
        <strain evidence="3">E8</strain>
    </source>
</reference>
<dbReference type="InterPro" id="IPR009362">
    <property type="entry name" value="YhcG_C"/>
</dbReference>
<dbReference type="InterPro" id="IPR041527">
    <property type="entry name" value="YhcG_N"/>
</dbReference>
<protein>
    <submittedName>
        <fullName evidence="3">PDDEXK nuclease domain-containing protein</fullName>
    </submittedName>
</protein>
<sequence>MADLSHSEYQQWLVSLKQTFRQRQLKAAVAVNTQLIEFYWHLGSEIVKKQQDSTWGQGFLTQLSKDLKDLMAEFPDIKGFSKRNLEQIRRWYLFWSRDTAIAKQAATQFLQIPWWHNIVIVSKAQSHEEALFYLAQTQQHGWSRAVLTHQIESQLWQRKGNAVSNFEQTLPPVQSDLAQQSLKDPYVFDFLTLTENYNEYELEKALVDHISQFLLELGAGFAYVGKQVPVTVGGKDFYIDLLFYHVRLHCYVVIELKTGDFKPEYAGKLNFYINAVDGEIKTEQDHPTIGLLLCRGKDKLIAEYALKGIDTPMGISEYQLTQALPTELQDKLPSIEQIERELAQELNQGESKE</sequence>
<dbReference type="RefSeq" id="WP_226755354.1">
    <property type="nucleotide sequence ID" value="NZ_JAJATW010000031.1"/>
</dbReference>
<comment type="caution">
    <text evidence="3">The sequence shown here is derived from an EMBL/GenBank/DDBJ whole genome shotgun (WGS) entry which is preliminary data.</text>
</comment>
<dbReference type="InterPro" id="IPR053148">
    <property type="entry name" value="PD-DEXK-like_domain"/>
</dbReference>
<evidence type="ECO:0000313" key="4">
    <source>
        <dbReference type="Proteomes" id="UP001139095"/>
    </source>
</evidence>
<feature type="domain" description="YhcG N-terminal" evidence="2">
    <location>
        <begin position="16"/>
        <end position="158"/>
    </location>
</feature>
<name>A0A9X1RU82_9GAMM</name>
<dbReference type="GO" id="GO:0003676">
    <property type="term" value="F:nucleic acid binding"/>
    <property type="evidence" value="ECO:0007669"/>
    <property type="project" value="InterPro"/>
</dbReference>
<dbReference type="Gene3D" id="3.40.1350.10">
    <property type="match status" value="1"/>
</dbReference>
<keyword evidence="4" id="KW-1185">Reference proteome</keyword>
<dbReference type="InterPro" id="IPR011856">
    <property type="entry name" value="tRNA_endonuc-like_dom_sf"/>
</dbReference>
<gene>
    <name evidence="3" type="ORF">LG368_14090</name>
</gene>
<evidence type="ECO:0000259" key="2">
    <source>
        <dbReference type="Pfam" id="PF17761"/>
    </source>
</evidence>
<organism evidence="3 4">
    <name type="scientific">Marinomonas algarum</name>
    <dbReference type="NCBI Taxonomy" id="2883105"/>
    <lineage>
        <taxon>Bacteria</taxon>
        <taxon>Pseudomonadati</taxon>
        <taxon>Pseudomonadota</taxon>
        <taxon>Gammaproteobacteria</taxon>
        <taxon>Oceanospirillales</taxon>
        <taxon>Oceanospirillaceae</taxon>
        <taxon>Marinomonas</taxon>
    </lineage>
</organism>
<feature type="domain" description="YhcG PDDEXK nuclease" evidence="1">
    <location>
        <begin position="179"/>
        <end position="333"/>
    </location>
</feature>
<evidence type="ECO:0000313" key="3">
    <source>
        <dbReference type="EMBL" id="MCB5163011.1"/>
    </source>
</evidence>
<dbReference type="Pfam" id="PF17761">
    <property type="entry name" value="DUF1016_N"/>
    <property type="match status" value="1"/>
</dbReference>
<dbReference type="EMBL" id="JAJATW010000031">
    <property type="protein sequence ID" value="MCB5163011.1"/>
    <property type="molecule type" value="Genomic_DNA"/>
</dbReference>
<accession>A0A9X1RU82</accession>
<evidence type="ECO:0000259" key="1">
    <source>
        <dbReference type="Pfam" id="PF06250"/>
    </source>
</evidence>
<dbReference type="Proteomes" id="UP001139095">
    <property type="component" value="Unassembled WGS sequence"/>
</dbReference>
<dbReference type="Pfam" id="PF06250">
    <property type="entry name" value="YhcG_C"/>
    <property type="match status" value="1"/>
</dbReference>
<dbReference type="PANTHER" id="PTHR30547:SF5">
    <property type="entry name" value="NUCLEASE YHCG-RELATED"/>
    <property type="match status" value="1"/>
</dbReference>
<proteinExistence type="predicted"/>
<dbReference type="PANTHER" id="PTHR30547">
    <property type="entry name" value="UNCHARACTERIZED PROTEIN YHCG-RELATED"/>
    <property type="match status" value="1"/>
</dbReference>
<dbReference type="AlphaFoldDB" id="A0A9X1RU82"/>